<evidence type="ECO:0000256" key="3">
    <source>
        <dbReference type="ARBA" id="ARBA00022989"/>
    </source>
</evidence>
<dbReference type="EMBL" id="FOYO01000001">
    <property type="protein sequence ID" value="SFR47514.1"/>
    <property type="molecule type" value="Genomic_DNA"/>
</dbReference>
<keyword evidence="5" id="KW-1185">Reference proteome</keyword>
<keyword evidence="4" id="KW-0808">Transferase</keyword>
<keyword evidence="3" id="KW-0472">Membrane</keyword>
<evidence type="ECO:0000256" key="2">
    <source>
        <dbReference type="ARBA" id="ARBA00022692"/>
    </source>
</evidence>
<keyword evidence="2" id="KW-0812">Transmembrane</keyword>
<reference evidence="5" key="1">
    <citation type="submission" date="2016-10" db="EMBL/GenBank/DDBJ databases">
        <authorList>
            <person name="Varghese N."/>
            <person name="Submissions S."/>
        </authorList>
    </citation>
    <scope>NUCLEOTIDE SEQUENCE [LARGE SCALE GENOMIC DNA]</scope>
    <source>
        <strain evidence="5">DSM 26921</strain>
    </source>
</reference>
<proteinExistence type="predicted"/>
<dbReference type="GO" id="GO:0005737">
    <property type="term" value="C:cytoplasm"/>
    <property type="evidence" value="ECO:0007669"/>
    <property type="project" value="TreeGrafter"/>
</dbReference>
<evidence type="ECO:0000313" key="4">
    <source>
        <dbReference type="EMBL" id="SFR47514.1"/>
    </source>
</evidence>
<dbReference type="CDD" id="cd00761">
    <property type="entry name" value="Glyco_tranf_GTA_type"/>
    <property type="match status" value="1"/>
</dbReference>
<protein>
    <submittedName>
        <fullName evidence="4">Glycosyl transferase family 2</fullName>
    </submittedName>
</protein>
<gene>
    <name evidence="4" type="ORF">SAMN04488002_2196</name>
</gene>
<comment type="subcellular location">
    <subcellularLocation>
        <location evidence="1">Membrane</location>
        <topology evidence="1">Single-pass membrane protein</topology>
    </subcellularLocation>
</comment>
<accession>A0A1I6GZA1</accession>
<dbReference type="STRING" id="670154.SAMN04488002_2196"/>
<dbReference type="Pfam" id="PF13704">
    <property type="entry name" value="Glyco_tranf_2_4"/>
    <property type="match status" value="1"/>
</dbReference>
<dbReference type="PANTHER" id="PTHR21461:SF69">
    <property type="entry name" value="GLYCOSYLTRANSFERASE FAMILY 92 PROTEIN"/>
    <property type="match status" value="1"/>
</dbReference>
<evidence type="ECO:0000256" key="1">
    <source>
        <dbReference type="ARBA" id="ARBA00004167"/>
    </source>
</evidence>
<evidence type="ECO:0000313" key="5">
    <source>
        <dbReference type="Proteomes" id="UP000199658"/>
    </source>
</evidence>
<keyword evidence="3" id="KW-1133">Transmembrane helix</keyword>
<dbReference type="InterPro" id="IPR029044">
    <property type="entry name" value="Nucleotide-diphossugar_trans"/>
</dbReference>
<dbReference type="PANTHER" id="PTHR21461">
    <property type="entry name" value="GLYCOSYLTRANSFERASE FAMILY 92 PROTEIN"/>
    <property type="match status" value="1"/>
</dbReference>
<dbReference type="AlphaFoldDB" id="A0A1I6GZA1"/>
<dbReference type="GO" id="GO:0016020">
    <property type="term" value="C:membrane"/>
    <property type="evidence" value="ECO:0007669"/>
    <property type="project" value="UniProtKB-SubCell"/>
</dbReference>
<dbReference type="RefSeq" id="WP_175500663.1">
    <property type="nucleotide sequence ID" value="NZ_FOYO01000001.1"/>
</dbReference>
<name>A0A1I6GZA1_9RHOB</name>
<dbReference type="SUPFAM" id="SSF53448">
    <property type="entry name" value="Nucleotide-diphospho-sugar transferases"/>
    <property type="match status" value="1"/>
</dbReference>
<dbReference type="Proteomes" id="UP000199658">
    <property type="component" value="Unassembled WGS sequence"/>
</dbReference>
<organism evidence="4 5">
    <name type="scientific">Litoreibacter janthinus</name>
    <dbReference type="NCBI Taxonomy" id="670154"/>
    <lineage>
        <taxon>Bacteria</taxon>
        <taxon>Pseudomonadati</taxon>
        <taxon>Pseudomonadota</taxon>
        <taxon>Alphaproteobacteria</taxon>
        <taxon>Rhodobacterales</taxon>
        <taxon>Roseobacteraceae</taxon>
        <taxon>Litoreibacter</taxon>
    </lineage>
</organism>
<sequence length="336" mass="38177">MTQKHLILTCMKNEGPYILEWVAYHMSIGFDHFLVYTNDCKDGTEQILRRLENMGILTHRRNPAREGARASHQVRAFRKSTKEQVYQDHDWVAVIDADEFVNIHAGRGQITDLTAAAPDAKCISLAWRLFGSADVTSFHDGFLTETLRRAAPQHCPSPAQAWGIKSIHRTDAVDLVGCHRPKSVPDNDWSALNWTGPAGTLMPQSYHKSSWRLNRDTISYELGQINHYAVRTRESFLLKSARGRAFGEGIRGAEYWADMNRNEEYDASIQPKLGAMKDIYDELICDPKLGRLHDRAVQWHRDQIQHIMDTEVGRALFAAISPSIDLFPGLRKRVAA</sequence>
<dbReference type="GO" id="GO:0016757">
    <property type="term" value="F:glycosyltransferase activity"/>
    <property type="evidence" value="ECO:0007669"/>
    <property type="project" value="TreeGrafter"/>
</dbReference>